<evidence type="ECO:0000256" key="3">
    <source>
        <dbReference type="ARBA" id="ARBA00022989"/>
    </source>
</evidence>
<dbReference type="SUPFAM" id="SSF50182">
    <property type="entry name" value="Sm-like ribonucleoproteins"/>
    <property type="match status" value="1"/>
</dbReference>
<dbReference type="STRING" id="368408.Tpen_1492"/>
<comment type="subcellular location">
    <subcellularLocation>
        <location evidence="1">Membrane</location>
    </subcellularLocation>
</comment>
<dbReference type="GO" id="GO:0016020">
    <property type="term" value="C:membrane"/>
    <property type="evidence" value="ECO:0007669"/>
    <property type="project" value="UniProtKB-SubCell"/>
</dbReference>
<sequence>MVSDHVIEAYWKVLAVSSVATNVRKSLQKLALWIVTYVVVTATVFTAVPYFFPLAKPVIDAYATYISIGLSLFFGYMIIRAFADTVYWTLRAKYPHPTAAAVRSLFTILGIGALLAGIAGGTAGGAAGVALGGFIGMVVGFASQQVLGQALAGLFTLIVRPIRIGDRVNVAGEEGVVEDISTLFTVIRKSDGSLALIPNNMVIGSKIYVLQRAEA</sequence>
<evidence type="ECO:0000256" key="5">
    <source>
        <dbReference type="SAM" id="Phobius"/>
    </source>
</evidence>
<evidence type="ECO:0000313" key="8">
    <source>
        <dbReference type="Proteomes" id="UP000000641"/>
    </source>
</evidence>
<name>A1S0A9_THEPD</name>
<dbReference type="OrthoDB" id="31543at2157"/>
<gene>
    <name evidence="7" type="ordered locus">Tpen_1492</name>
</gene>
<dbReference type="Gene3D" id="2.30.30.60">
    <property type="match status" value="1"/>
</dbReference>
<dbReference type="KEGG" id="tpe:Tpen_1492"/>
<organism evidence="7 8">
    <name type="scientific">Thermofilum pendens (strain DSM 2475 / Hrk 5)</name>
    <dbReference type="NCBI Taxonomy" id="368408"/>
    <lineage>
        <taxon>Archaea</taxon>
        <taxon>Thermoproteota</taxon>
        <taxon>Thermoprotei</taxon>
        <taxon>Thermofilales</taxon>
        <taxon>Thermofilaceae</taxon>
        <taxon>Thermofilum</taxon>
    </lineage>
</organism>
<evidence type="ECO:0000256" key="2">
    <source>
        <dbReference type="ARBA" id="ARBA00022692"/>
    </source>
</evidence>
<dbReference type="EMBL" id="CP000505">
    <property type="protein sequence ID" value="ABL78889.1"/>
    <property type="molecule type" value="Genomic_DNA"/>
</dbReference>
<dbReference type="InterPro" id="IPR045275">
    <property type="entry name" value="MscS_archaea/bacteria_type"/>
</dbReference>
<feature type="transmembrane region" description="Helical" evidence="5">
    <location>
        <begin position="134"/>
        <end position="159"/>
    </location>
</feature>
<dbReference type="GeneID" id="4601401"/>
<dbReference type="Pfam" id="PF00924">
    <property type="entry name" value="MS_channel_2nd"/>
    <property type="match status" value="1"/>
</dbReference>
<keyword evidence="3 5" id="KW-1133">Transmembrane helix</keyword>
<dbReference type="GO" id="GO:0008381">
    <property type="term" value="F:mechanosensitive monoatomic ion channel activity"/>
    <property type="evidence" value="ECO:0007669"/>
    <property type="project" value="InterPro"/>
</dbReference>
<keyword evidence="4 5" id="KW-0472">Membrane</keyword>
<feature type="transmembrane region" description="Helical" evidence="5">
    <location>
        <begin position="64"/>
        <end position="83"/>
    </location>
</feature>
<protein>
    <recommendedName>
        <fullName evidence="6">Mechanosensitive ion channel MscS domain-containing protein</fullName>
    </recommendedName>
</protein>
<reference evidence="8" key="1">
    <citation type="journal article" date="2008" name="J. Bacteriol.">
        <title>Genome sequence of Thermofilum pendens reveals an exceptional loss of biosynthetic pathways without genome reduction.</title>
        <authorList>
            <person name="Anderson I."/>
            <person name="Rodriguez J."/>
            <person name="Susanti D."/>
            <person name="Porat I."/>
            <person name="Reich C."/>
            <person name="Ulrich L.E."/>
            <person name="Elkins J.G."/>
            <person name="Mavromatis K."/>
            <person name="Lykidis A."/>
            <person name="Kim E."/>
            <person name="Thompson L.S."/>
            <person name="Nolan M."/>
            <person name="Land M."/>
            <person name="Copeland A."/>
            <person name="Lapidus A."/>
            <person name="Lucas S."/>
            <person name="Detter C."/>
            <person name="Zhulin I.B."/>
            <person name="Olsen G.J."/>
            <person name="Whitman W."/>
            <person name="Mukhopadhyay B."/>
            <person name="Bristow J."/>
            <person name="Kyrpides N."/>
        </authorList>
    </citation>
    <scope>NUCLEOTIDE SEQUENCE [LARGE SCALE GENOMIC DNA]</scope>
    <source>
        <strain evidence="8">DSM 2475 / Hrk 5</strain>
    </source>
</reference>
<dbReference type="Proteomes" id="UP000000641">
    <property type="component" value="Chromosome"/>
</dbReference>
<keyword evidence="2 5" id="KW-0812">Transmembrane</keyword>
<feature type="transmembrane region" description="Helical" evidence="5">
    <location>
        <begin position="30"/>
        <end position="52"/>
    </location>
</feature>
<dbReference type="InterPro" id="IPR010920">
    <property type="entry name" value="LSM_dom_sf"/>
</dbReference>
<evidence type="ECO:0000256" key="1">
    <source>
        <dbReference type="ARBA" id="ARBA00004370"/>
    </source>
</evidence>
<accession>A1S0A9</accession>
<feature type="domain" description="Mechanosensitive ion channel MscS" evidence="6">
    <location>
        <begin position="149"/>
        <end position="207"/>
    </location>
</feature>
<feature type="transmembrane region" description="Helical" evidence="5">
    <location>
        <begin position="104"/>
        <end position="128"/>
    </location>
</feature>
<dbReference type="HOGENOM" id="CLU_115707_0_0_2"/>
<evidence type="ECO:0000259" key="6">
    <source>
        <dbReference type="Pfam" id="PF00924"/>
    </source>
</evidence>
<dbReference type="PANTHER" id="PTHR30221">
    <property type="entry name" value="SMALL-CONDUCTANCE MECHANOSENSITIVE CHANNEL"/>
    <property type="match status" value="1"/>
</dbReference>
<dbReference type="InterPro" id="IPR006685">
    <property type="entry name" value="MscS_channel_2nd"/>
</dbReference>
<dbReference type="PANTHER" id="PTHR30221:SF1">
    <property type="entry name" value="SMALL-CONDUCTANCE MECHANOSENSITIVE CHANNEL"/>
    <property type="match status" value="1"/>
</dbReference>
<dbReference type="RefSeq" id="WP_011753154.1">
    <property type="nucleotide sequence ID" value="NC_008698.1"/>
</dbReference>
<dbReference type="AlphaFoldDB" id="A1S0A9"/>
<dbReference type="EnsemblBacteria" id="ABL78889">
    <property type="protein sequence ID" value="ABL78889"/>
    <property type="gene ID" value="Tpen_1492"/>
</dbReference>
<dbReference type="InterPro" id="IPR023408">
    <property type="entry name" value="MscS_beta-dom_sf"/>
</dbReference>
<evidence type="ECO:0000313" key="7">
    <source>
        <dbReference type="EMBL" id="ABL78889.1"/>
    </source>
</evidence>
<evidence type="ECO:0000256" key="4">
    <source>
        <dbReference type="ARBA" id="ARBA00023136"/>
    </source>
</evidence>
<proteinExistence type="predicted"/>
<dbReference type="eggNOG" id="arCOG01573">
    <property type="taxonomic scope" value="Archaea"/>
</dbReference>
<keyword evidence="8" id="KW-1185">Reference proteome</keyword>